<gene>
    <name evidence="7" type="ORF">Sya03_56330</name>
</gene>
<keyword evidence="5 6" id="KW-0472">Membrane</keyword>
<feature type="transmembrane region" description="Helical" evidence="6">
    <location>
        <begin position="311"/>
        <end position="332"/>
    </location>
</feature>
<comment type="caution">
    <text evidence="7">The sequence shown here is derived from an EMBL/GenBank/DDBJ whole genome shotgun (WGS) entry which is preliminary data.</text>
</comment>
<organism evidence="7 8">
    <name type="scientific">Spirilliplanes yamanashiensis</name>
    <dbReference type="NCBI Taxonomy" id="42233"/>
    <lineage>
        <taxon>Bacteria</taxon>
        <taxon>Bacillati</taxon>
        <taxon>Actinomycetota</taxon>
        <taxon>Actinomycetes</taxon>
        <taxon>Micromonosporales</taxon>
        <taxon>Micromonosporaceae</taxon>
        <taxon>Spirilliplanes</taxon>
    </lineage>
</organism>
<evidence type="ECO:0000256" key="3">
    <source>
        <dbReference type="ARBA" id="ARBA00022692"/>
    </source>
</evidence>
<dbReference type="PANTHER" id="PTHR43385:SF1">
    <property type="entry name" value="RIBOFLAVIN TRANSPORTER RIBJ"/>
    <property type="match status" value="1"/>
</dbReference>
<feature type="transmembrane region" description="Helical" evidence="6">
    <location>
        <begin position="20"/>
        <end position="48"/>
    </location>
</feature>
<feature type="transmembrane region" description="Helical" evidence="6">
    <location>
        <begin position="146"/>
        <end position="164"/>
    </location>
</feature>
<feature type="transmembrane region" description="Helical" evidence="6">
    <location>
        <begin position="254"/>
        <end position="273"/>
    </location>
</feature>
<feature type="transmembrane region" description="Helical" evidence="6">
    <location>
        <begin position="176"/>
        <end position="196"/>
    </location>
</feature>
<dbReference type="EMBL" id="BOOY01000039">
    <property type="protein sequence ID" value="GIJ06281.1"/>
    <property type="molecule type" value="Genomic_DNA"/>
</dbReference>
<keyword evidence="2" id="KW-0813">Transport</keyword>
<dbReference type="PANTHER" id="PTHR43385">
    <property type="entry name" value="RIBOFLAVIN TRANSPORTER RIBJ"/>
    <property type="match status" value="1"/>
</dbReference>
<dbReference type="AlphaFoldDB" id="A0A8J4DLT0"/>
<dbReference type="InterPro" id="IPR052983">
    <property type="entry name" value="MFS_Riboflavin_Transporter"/>
</dbReference>
<dbReference type="RefSeq" id="WP_239107912.1">
    <property type="nucleotide sequence ID" value="NZ_BAAAGJ010000014.1"/>
</dbReference>
<name>A0A8J4DLT0_9ACTN</name>
<feature type="transmembrane region" description="Helical" evidence="6">
    <location>
        <begin position="111"/>
        <end position="134"/>
    </location>
</feature>
<dbReference type="Proteomes" id="UP000652013">
    <property type="component" value="Unassembled WGS sequence"/>
</dbReference>
<reference evidence="7" key="1">
    <citation type="submission" date="2021-01" db="EMBL/GenBank/DDBJ databases">
        <title>Whole genome shotgun sequence of Spirilliplanes yamanashiensis NBRC 15828.</title>
        <authorList>
            <person name="Komaki H."/>
            <person name="Tamura T."/>
        </authorList>
    </citation>
    <scope>NUCLEOTIDE SEQUENCE</scope>
    <source>
        <strain evidence="7">NBRC 15828</strain>
    </source>
</reference>
<evidence type="ECO:0000313" key="7">
    <source>
        <dbReference type="EMBL" id="GIJ06281.1"/>
    </source>
</evidence>
<protein>
    <submittedName>
        <fullName evidence="7">MFS transporter</fullName>
    </submittedName>
</protein>
<keyword evidence="3 6" id="KW-0812">Transmembrane</keyword>
<proteinExistence type="predicted"/>
<evidence type="ECO:0000256" key="4">
    <source>
        <dbReference type="ARBA" id="ARBA00022989"/>
    </source>
</evidence>
<feature type="transmembrane region" description="Helical" evidence="6">
    <location>
        <begin position="285"/>
        <end position="305"/>
    </location>
</feature>
<sequence length="399" mass="38988">MSPPGAAPAGARTGPRGAAVVAALAVTQTVGYGTLHYAFAVLLVPVAADLGAGTTAVTGAYTAGVLAGAAVAVPVGRWLDRHGGRALMTAGSGAGAALLAAWSQVGSLPQLYLVQLGIGVAAAASLYEAAFAVVVGLTGADRRARAILAVTVVAGFAGPVFLPLTGRLVDAHGWRTALLVLAAVQAATVPLHALAVRRPDRRPGPAALPAPPRAVRTDRAFRLLALGFTAHTAATGAVAVHLVAALVAWGHPPAFAATVAGLLGVLSVAGRLVTTALGRRGRTAAVTAAVFAGQAVAAALLPVAGTTTGGAIAAVAGFGLGFGVATVARPVLLAERYDPRHYATLAGLLVVPVTLARAAGPLAAAALTDATGHHLPMFAAVAALCAVAAAALAAAREAS</sequence>
<accession>A0A8J4DLT0</accession>
<feature type="transmembrane region" description="Helical" evidence="6">
    <location>
        <begin position="373"/>
        <end position="395"/>
    </location>
</feature>
<dbReference type="GO" id="GO:0022857">
    <property type="term" value="F:transmembrane transporter activity"/>
    <property type="evidence" value="ECO:0007669"/>
    <property type="project" value="InterPro"/>
</dbReference>
<comment type="subcellular location">
    <subcellularLocation>
        <location evidence="1">Membrane</location>
        <topology evidence="1">Multi-pass membrane protein</topology>
    </subcellularLocation>
</comment>
<evidence type="ECO:0000256" key="5">
    <source>
        <dbReference type="ARBA" id="ARBA00023136"/>
    </source>
</evidence>
<evidence type="ECO:0000313" key="8">
    <source>
        <dbReference type="Proteomes" id="UP000652013"/>
    </source>
</evidence>
<dbReference type="SUPFAM" id="SSF103473">
    <property type="entry name" value="MFS general substrate transporter"/>
    <property type="match status" value="1"/>
</dbReference>
<feature type="transmembrane region" description="Helical" evidence="6">
    <location>
        <begin position="60"/>
        <end position="79"/>
    </location>
</feature>
<dbReference type="InterPro" id="IPR036259">
    <property type="entry name" value="MFS_trans_sf"/>
</dbReference>
<feature type="transmembrane region" description="Helical" evidence="6">
    <location>
        <begin position="344"/>
        <end position="367"/>
    </location>
</feature>
<feature type="transmembrane region" description="Helical" evidence="6">
    <location>
        <begin position="86"/>
        <end position="105"/>
    </location>
</feature>
<feature type="transmembrane region" description="Helical" evidence="6">
    <location>
        <begin position="223"/>
        <end position="248"/>
    </location>
</feature>
<evidence type="ECO:0000256" key="6">
    <source>
        <dbReference type="SAM" id="Phobius"/>
    </source>
</evidence>
<keyword evidence="8" id="KW-1185">Reference proteome</keyword>
<dbReference type="Pfam" id="PF07690">
    <property type="entry name" value="MFS_1"/>
    <property type="match status" value="1"/>
</dbReference>
<evidence type="ECO:0000256" key="1">
    <source>
        <dbReference type="ARBA" id="ARBA00004141"/>
    </source>
</evidence>
<dbReference type="GO" id="GO:0016020">
    <property type="term" value="C:membrane"/>
    <property type="evidence" value="ECO:0007669"/>
    <property type="project" value="UniProtKB-SubCell"/>
</dbReference>
<dbReference type="Gene3D" id="1.20.1250.20">
    <property type="entry name" value="MFS general substrate transporter like domains"/>
    <property type="match status" value="1"/>
</dbReference>
<keyword evidence="4 6" id="KW-1133">Transmembrane helix</keyword>
<dbReference type="InterPro" id="IPR011701">
    <property type="entry name" value="MFS"/>
</dbReference>
<evidence type="ECO:0000256" key="2">
    <source>
        <dbReference type="ARBA" id="ARBA00022448"/>
    </source>
</evidence>